<accession>A0AA38PY80</accession>
<dbReference type="GO" id="GO:0006660">
    <property type="term" value="P:phosphatidylserine catabolic process"/>
    <property type="evidence" value="ECO:0007669"/>
    <property type="project" value="TreeGrafter"/>
</dbReference>
<gene>
    <name evidence="4" type="ORF">F5890DRAFT_1475383</name>
</gene>
<dbReference type="EMBL" id="MU802023">
    <property type="protein sequence ID" value="KAJ3983416.1"/>
    <property type="molecule type" value="Genomic_DNA"/>
</dbReference>
<sequence length="487" mass="52879">MSSDVVAGPGILTKVRTALTIAGGLYALALGLIAVPYFQTHTLYCNAIRIPWFADFDAPERYGLALNKTYNFKIQTVDNETLGAWFVLAESIYQALPSHDTIPKPHIAHALRTRPTILFFHGNAATRAFKVRIQHYSAFSSRLNANVLAIDYRGFAESTGSPSEEGLVRDARAAYEWLISSGAKGEDIIIIGHSLGTGVGARLAAQLSKEELAYRGVVLMSPFSSITELVKTYSVLGAVPLIRPLTMIPYAFSCERACLNPRTIADFITWALIHKFDTLSVVPQIKGKVLIAHAENDWDIPYTHSEVLFNAFLEPLLPNVDIPSDPVSTTKEDWSAFSAQIAARKNRRENIVTTTQLPKFGVVEEFVDRGGESLVNGEPVSGAEYWAAGRPGGGAPWEREVIFVKMLEGGHDYVGVQEGLQDLIGRKFGLLPHSLPSLPPPPISVISPKAPESDVGGSDVSEAGGWSPLPSASERGEWTAAVTKVVD</sequence>
<dbReference type="Proteomes" id="UP001163850">
    <property type="component" value="Unassembled WGS sequence"/>
</dbReference>
<feature type="region of interest" description="Disordered" evidence="1">
    <location>
        <begin position="441"/>
        <end position="487"/>
    </location>
</feature>
<evidence type="ECO:0000256" key="2">
    <source>
        <dbReference type="SAM" id="Phobius"/>
    </source>
</evidence>
<name>A0AA38PY80_9AGAR</name>
<dbReference type="SUPFAM" id="SSF53474">
    <property type="entry name" value="alpha/beta-Hydrolases"/>
    <property type="match status" value="1"/>
</dbReference>
<evidence type="ECO:0000256" key="1">
    <source>
        <dbReference type="SAM" id="MobiDB-lite"/>
    </source>
</evidence>
<evidence type="ECO:0000313" key="5">
    <source>
        <dbReference type="Proteomes" id="UP001163850"/>
    </source>
</evidence>
<feature type="transmembrane region" description="Helical" evidence="2">
    <location>
        <begin position="18"/>
        <end position="38"/>
    </location>
</feature>
<reference evidence="4" key="1">
    <citation type="submission" date="2022-08" db="EMBL/GenBank/DDBJ databases">
        <authorList>
            <consortium name="DOE Joint Genome Institute"/>
            <person name="Min B."/>
            <person name="Riley R."/>
            <person name="Sierra-Patev S."/>
            <person name="Naranjo-Ortiz M."/>
            <person name="Looney B."/>
            <person name="Konkel Z."/>
            <person name="Slot J.C."/>
            <person name="Sakamoto Y."/>
            <person name="Steenwyk J.L."/>
            <person name="Rokas A."/>
            <person name="Carro J."/>
            <person name="Camarero S."/>
            <person name="Ferreira P."/>
            <person name="Molpeceres G."/>
            <person name="Ruiz-Duenas F.J."/>
            <person name="Serrano A."/>
            <person name="Henrissat B."/>
            <person name="Drula E."/>
            <person name="Hughes K.W."/>
            <person name="Mata J.L."/>
            <person name="Ishikawa N.K."/>
            <person name="Vargas-Isla R."/>
            <person name="Ushijima S."/>
            <person name="Smith C.A."/>
            <person name="Ahrendt S."/>
            <person name="Andreopoulos W."/>
            <person name="He G."/>
            <person name="Labutti K."/>
            <person name="Lipzen A."/>
            <person name="Ng V."/>
            <person name="Sandor L."/>
            <person name="Barry K."/>
            <person name="Martinez A.T."/>
            <person name="Xiao Y."/>
            <person name="Gibbons J.G."/>
            <person name="Terashima K."/>
            <person name="Hibbett D.S."/>
            <person name="Grigoriev I.V."/>
        </authorList>
    </citation>
    <scope>NUCLEOTIDE SEQUENCE</scope>
    <source>
        <strain evidence="4">TFB7829</strain>
    </source>
</reference>
<proteinExistence type="predicted"/>
<dbReference type="GO" id="GO:0047372">
    <property type="term" value="F:monoacylglycerol lipase activity"/>
    <property type="evidence" value="ECO:0007669"/>
    <property type="project" value="TreeGrafter"/>
</dbReference>
<feature type="domain" description="AB hydrolase-1" evidence="3">
    <location>
        <begin position="117"/>
        <end position="254"/>
    </location>
</feature>
<dbReference type="InterPro" id="IPR000073">
    <property type="entry name" value="AB_hydrolase_1"/>
</dbReference>
<dbReference type="PANTHER" id="PTHR12277:SF194">
    <property type="entry name" value="FI04476P"/>
    <property type="match status" value="1"/>
</dbReference>
<keyword evidence="2" id="KW-0812">Transmembrane</keyword>
<comment type="caution">
    <text evidence="4">The sequence shown here is derived from an EMBL/GenBank/DDBJ whole genome shotgun (WGS) entry which is preliminary data.</text>
</comment>
<keyword evidence="4" id="KW-0378">Hydrolase</keyword>
<dbReference type="Gene3D" id="3.40.50.1820">
    <property type="entry name" value="alpha/beta hydrolase"/>
    <property type="match status" value="1"/>
</dbReference>
<dbReference type="GO" id="GO:0004622">
    <property type="term" value="F:phosphatidylcholine lysophospholipase activity"/>
    <property type="evidence" value="ECO:0007669"/>
    <property type="project" value="TreeGrafter"/>
</dbReference>
<organism evidence="4 5">
    <name type="scientific">Lentinula detonsa</name>
    <dbReference type="NCBI Taxonomy" id="2804962"/>
    <lineage>
        <taxon>Eukaryota</taxon>
        <taxon>Fungi</taxon>
        <taxon>Dikarya</taxon>
        <taxon>Basidiomycota</taxon>
        <taxon>Agaricomycotina</taxon>
        <taxon>Agaricomycetes</taxon>
        <taxon>Agaricomycetidae</taxon>
        <taxon>Agaricales</taxon>
        <taxon>Marasmiineae</taxon>
        <taxon>Omphalotaceae</taxon>
        <taxon>Lentinula</taxon>
    </lineage>
</organism>
<dbReference type="PANTHER" id="PTHR12277">
    <property type="entry name" value="ALPHA/BETA HYDROLASE DOMAIN-CONTAINING PROTEIN"/>
    <property type="match status" value="1"/>
</dbReference>
<keyword evidence="2" id="KW-1133">Transmembrane helix</keyword>
<dbReference type="GO" id="GO:0005789">
    <property type="term" value="C:endoplasmic reticulum membrane"/>
    <property type="evidence" value="ECO:0007669"/>
    <property type="project" value="TreeGrafter"/>
</dbReference>
<evidence type="ECO:0000313" key="4">
    <source>
        <dbReference type="EMBL" id="KAJ3983416.1"/>
    </source>
</evidence>
<dbReference type="InterPro" id="IPR029058">
    <property type="entry name" value="AB_hydrolase_fold"/>
</dbReference>
<protein>
    <submittedName>
        <fullName evidence="4">Alpha/Beta hydrolase protein</fullName>
    </submittedName>
</protein>
<evidence type="ECO:0000259" key="3">
    <source>
        <dbReference type="Pfam" id="PF12697"/>
    </source>
</evidence>
<keyword evidence="2" id="KW-0472">Membrane</keyword>
<dbReference type="GO" id="GO:0052651">
    <property type="term" value="P:monoacylglycerol catabolic process"/>
    <property type="evidence" value="ECO:0007669"/>
    <property type="project" value="TreeGrafter"/>
</dbReference>
<dbReference type="Pfam" id="PF12697">
    <property type="entry name" value="Abhydrolase_6"/>
    <property type="match status" value="1"/>
</dbReference>
<dbReference type="AlphaFoldDB" id="A0AA38PY80"/>